<gene>
    <name evidence="2" type="ORF">PAPYR_9204</name>
</gene>
<sequence length="232" mass="26237">MWGLLFCLFAVGAFASTIDEAYVEYEYDPDMEIGSDASICPYYLNQLKNTSLAYYDTMYLYLILQNATGYPMNKTEYFPRVDEFSLLTINNSFGIAYYIEAHASNYTAVAQYRSDDYIVTWLTLFVTLTNGIVTGLEFENNCYMCDVCLPGNGNGTCAVLITDMIKVPDGVDATTYNPPNIMVHLAFKGTDKKGKTMETYGDVFSTYRMFSLTSLSKDLISWSKQIIRPVRV</sequence>
<organism evidence="2 3">
    <name type="scientific">Paratrimastix pyriformis</name>
    <dbReference type="NCBI Taxonomy" id="342808"/>
    <lineage>
        <taxon>Eukaryota</taxon>
        <taxon>Metamonada</taxon>
        <taxon>Preaxostyla</taxon>
        <taxon>Paratrimastigidae</taxon>
        <taxon>Paratrimastix</taxon>
    </lineage>
</organism>
<feature type="signal peptide" evidence="1">
    <location>
        <begin position="1"/>
        <end position="15"/>
    </location>
</feature>
<protein>
    <submittedName>
        <fullName evidence="2">Uncharacterized protein</fullName>
    </submittedName>
</protein>
<evidence type="ECO:0000313" key="3">
    <source>
        <dbReference type="Proteomes" id="UP001141327"/>
    </source>
</evidence>
<dbReference type="EMBL" id="JAPMOS010000093">
    <property type="protein sequence ID" value="KAJ4455777.1"/>
    <property type="molecule type" value="Genomic_DNA"/>
</dbReference>
<evidence type="ECO:0000313" key="2">
    <source>
        <dbReference type="EMBL" id="KAJ4455777.1"/>
    </source>
</evidence>
<accession>A0ABQ8UDQ1</accession>
<evidence type="ECO:0000256" key="1">
    <source>
        <dbReference type="SAM" id="SignalP"/>
    </source>
</evidence>
<proteinExistence type="predicted"/>
<keyword evidence="3" id="KW-1185">Reference proteome</keyword>
<reference evidence="2" key="1">
    <citation type="journal article" date="2022" name="bioRxiv">
        <title>Genomics of Preaxostyla Flagellates Illuminates Evolutionary Transitions and the Path Towards Mitochondrial Loss.</title>
        <authorList>
            <person name="Novak L.V.F."/>
            <person name="Treitli S.C."/>
            <person name="Pyrih J."/>
            <person name="Halakuc P."/>
            <person name="Pipaliya S.V."/>
            <person name="Vacek V."/>
            <person name="Brzon O."/>
            <person name="Soukal P."/>
            <person name="Eme L."/>
            <person name="Dacks J.B."/>
            <person name="Karnkowska A."/>
            <person name="Elias M."/>
            <person name="Hampl V."/>
        </authorList>
    </citation>
    <scope>NUCLEOTIDE SEQUENCE</scope>
    <source>
        <strain evidence="2">RCP-MX</strain>
    </source>
</reference>
<name>A0ABQ8UDQ1_9EUKA</name>
<keyword evidence="1" id="KW-0732">Signal</keyword>
<comment type="caution">
    <text evidence="2">The sequence shown here is derived from an EMBL/GenBank/DDBJ whole genome shotgun (WGS) entry which is preliminary data.</text>
</comment>
<dbReference type="Proteomes" id="UP001141327">
    <property type="component" value="Unassembled WGS sequence"/>
</dbReference>
<feature type="chain" id="PRO_5047009579" evidence="1">
    <location>
        <begin position="16"/>
        <end position="232"/>
    </location>
</feature>